<comment type="similarity">
    <text evidence="1">Belongs to the PRAME family. LRRC14 subfamily.</text>
</comment>
<gene>
    <name evidence="5" type="ORF">HPG69_010692</name>
</gene>
<dbReference type="Pfam" id="PF00560">
    <property type="entry name" value="LRR_1"/>
    <property type="match status" value="2"/>
</dbReference>
<keyword evidence="3" id="KW-0433">Leucine-rich repeat</keyword>
<dbReference type="EMBL" id="JACDTQ010001631">
    <property type="protein sequence ID" value="KAF5921512.1"/>
    <property type="molecule type" value="Genomic_DNA"/>
</dbReference>
<evidence type="ECO:0000256" key="3">
    <source>
        <dbReference type="ARBA" id="ARBA00022614"/>
    </source>
</evidence>
<comment type="caution">
    <text evidence="5">The sequence shown here is derived from an EMBL/GenBank/DDBJ whole genome shotgun (WGS) entry which is preliminary data.</text>
</comment>
<accession>A0A7J7F0E2</accession>
<dbReference type="InterPro" id="IPR050694">
    <property type="entry name" value="LRRC14/PRAME"/>
</dbReference>
<dbReference type="GO" id="GO:0005737">
    <property type="term" value="C:cytoplasm"/>
    <property type="evidence" value="ECO:0007669"/>
    <property type="project" value="TreeGrafter"/>
</dbReference>
<dbReference type="PANTHER" id="PTHR14224:SF95">
    <property type="entry name" value="MELANOMA ANTIGEN PREFERENTIALLY EXPRESSED IN TUMORS-LIKE"/>
    <property type="match status" value="1"/>
</dbReference>
<evidence type="ECO:0000256" key="4">
    <source>
        <dbReference type="ARBA" id="ARBA00022737"/>
    </source>
</evidence>
<evidence type="ECO:0000256" key="1">
    <source>
        <dbReference type="ARBA" id="ARBA00009552"/>
    </source>
</evidence>
<keyword evidence="4" id="KW-0677">Repeat</keyword>
<dbReference type="SUPFAM" id="SSF52047">
    <property type="entry name" value="RNI-like"/>
    <property type="match status" value="1"/>
</dbReference>
<sequence length="189" mass="21170">MVSGPEGVTVKKSHEISVLLKDTDLKSPRCGLLDINITYLSQSLDATRLKKLDLSGNNLPHVVPVPLETLLEEASGTLQHLDLNHCRLKDAHLSAVLPTPWDQVLPRPPGHLQQPHPKLAAMQMMQHLVVLKKPKIVKCPVECFESVDDHRWVNANGEVLVQVHTKLQEMLQTSWWSDGKLRTSVFLPV</sequence>
<dbReference type="Proteomes" id="UP000551758">
    <property type="component" value="Unassembled WGS sequence"/>
</dbReference>
<evidence type="ECO:0000313" key="5">
    <source>
        <dbReference type="EMBL" id="KAF5921512.1"/>
    </source>
</evidence>
<name>A0A7J7F0E2_DICBM</name>
<dbReference type="AlphaFoldDB" id="A0A7J7F0E2"/>
<evidence type="ECO:0000313" key="6">
    <source>
        <dbReference type="Proteomes" id="UP000551758"/>
    </source>
</evidence>
<dbReference type="PANTHER" id="PTHR14224">
    <property type="entry name" value="SIMILAR TO PREFERENTIALLY EXPRESSED ANTIGEN IN MELANOMA-LIKE 3"/>
    <property type="match status" value="1"/>
</dbReference>
<evidence type="ECO:0000256" key="2">
    <source>
        <dbReference type="ARBA" id="ARBA00014228"/>
    </source>
</evidence>
<dbReference type="InterPro" id="IPR032675">
    <property type="entry name" value="LRR_dom_sf"/>
</dbReference>
<protein>
    <recommendedName>
        <fullName evidence="2">Leucine-rich repeat-containing protein 14</fullName>
    </recommendedName>
</protein>
<proteinExistence type="inferred from homology"/>
<dbReference type="InterPro" id="IPR001611">
    <property type="entry name" value="Leu-rich_rpt"/>
</dbReference>
<keyword evidence="6" id="KW-1185">Reference proteome</keyword>
<dbReference type="Gene3D" id="3.80.10.10">
    <property type="entry name" value="Ribonuclease Inhibitor"/>
    <property type="match status" value="1"/>
</dbReference>
<organism evidence="5 6">
    <name type="scientific">Diceros bicornis minor</name>
    <name type="common">South-central black rhinoceros</name>
    <dbReference type="NCBI Taxonomy" id="77932"/>
    <lineage>
        <taxon>Eukaryota</taxon>
        <taxon>Metazoa</taxon>
        <taxon>Chordata</taxon>
        <taxon>Craniata</taxon>
        <taxon>Vertebrata</taxon>
        <taxon>Euteleostomi</taxon>
        <taxon>Mammalia</taxon>
        <taxon>Eutheria</taxon>
        <taxon>Laurasiatheria</taxon>
        <taxon>Perissodactyla</taxon>
        <taxon>Rhinocerotidae</taxon>
        <taxon>Diceros</taxon>
    </lineage>
</organism>
<reference evidence="5 6" key="1">
    <citation type="journal article" date="2020" name="Mol. Biol. Evol.">
        <title>Interspecific Gene Flow and the Evolution of Specialization in Black and White Rhinoceros.</title>
        <authorList>
            <person name="Moodley Y."/>
            <person name="Westbury M.V."/>
            <person name="Russo I.M."/>
            <person name="Gopalakrishnan S."/>
            <person name="Rakotoarivelo A."/>
            <person name="Olsen R.A."/>
            <person name="Prost S."/>
            <person name="Tunstall T."/>
            <person name="Ryder O.A."/>
            <person name="Dalen L."/>
            <person name="Bruford M.W."/>
        </authorList>
    </citation>
    <scope>NUCLEOTIDE SEQUENCE [LARGE SCALE GENOMIC DNA]</scope>
    <source>
        <strain evidence="5">SBR-YM</strain>
        <tissue evidence="5">Skin</tissue>
    </source>
</reference>